<evidence type="ECO:0000313" key="3">
    <source>
        <dbReference type="EMBL" id="CAG9138633.1"/>
    </source>
</evidence>
<feature type="domain" description="Dynein heavy chain tail" evidence="2">
    <location>
        <begin position="6"/>
        <end position="277"/>
    </location>
</feature>
<dbReference type="InterPro" id="IPR026983">
    <property type="entry name" value="DHC"/>
</dbReference>
<dbReference type="InterPro" id="IPR013594">
    <property type="entry name" value="Dynein_heavy_tail"/>
</dbReference>
<dbReference type="PANTHER" id="PTHR46532">
    <property type="entry name" value="MALE FERTILITY FACTOR KL5"/>
    <property type="match status" value="1"/>
</dbReference>
<sequence>MRHTSLDSSFQAFEHKTNLLRESIGNTIEENFSSVWETPQGIKFLTRFEKVSKKIQITKLSEKYDRVLKYCEKEVDKIVKMFKRQRDDPPLPRNYSPVAGRIKWCRCLMLNMTETVSAVAAHPVLRARPPSADLVRKYACVRGLIAHYEAELRAVWMNQHLWDVDDSLNNTLLKIDNTGKICANLDHSVKLLIRESDCLVKMGIEMPIVCQSLYAKKNYFTLVNDSLEFLLEDYVRTVRRVKLEVRPLFLPQVVRLSSLLLPGLRTVTWTSEDWASFIERANAAIKSFDVLVTRVHDIYTNRIIYMLSGMQDVTLITLPEDTPWSMEEFIENVESGCRNACVELNRKSLMVEEAVEEVLDLVKKAAQQIKPAEINPDFEFLIADDESQMSGNESSVNESTSSGQQDWSAVWECFESPHRLLSAQGGLSKGMQVILVKYKHT</sequence>
<reference evidence="3" key="1">
    <citation type="submission" date="2020-11" db="EMBL/GenBank/DDBJ databases">
        <authorList>
            <person name="Whiteford S."/>
        </authorList>
    </citation>
    <scope>NUCLEOTIDE SEQUENCE</scope>
</reference>
<proteinExistence type="inferred from homology"/>
<dbReference type="PANTHER" id="PTHR46532:SF4">
    <property type="entry name" value="AAA+ ATPASE DOMAIN-CONTAINING PROTEIN"/>
    <property type="match status" value="1"/>
</dbReference>
<dbReference type="GO" id="GO:0005858">
    <property type="term" value="C:axonemal dynein complex"/>
    <property type="evidence" value="ECO:0007669"/>
    <property type="project" value="TreeGrafter"/>
</dbReference>
<accession>A0A8S4GBQ7</accession>
<dbReference type="EMBL" id="CAJHNJ030000696">
    <property type="protein sequence ID" value="CAG9138633.1"/>
    <property type="molecule type" value="Genomic_DNA"/>
</dbReference>
<gene>
    <name evidence="3" type="ORF">PLXY2_LOCUS16887</name>
</gene>
<name>A0A8S4GBQ7_PLUXY</name>
<comment type="caution">
    <text evidence="3">The sequence shown here is derived from an EMBL/GenBank/DDBJ whole genome shotgun (WGS) entry which is preliminary data.</text>
</comment>
<dbReference type="GO" id="GO:0051959">
    <property type="term" value="F:dynein light intermediate chain binding"/>
    <property type="evidence" value="ECO:0007669"/>
    <property type="project" value="InterPro"/>
</dbReference>
<keyword evidence="4" id="KW-1185">Reference proteome</keyword>
<evidence type="ECO:0000313" key="4">
    <source>
        <dbReference type="Proteomes" id="UP000653454"/>
    </source>
</evidence>
<evidence type="ECO:0000259" key="2">
    <source>
        <dbReference type="Pfam" id="PF08385"/>
    </source>
</evidence>
<dbReference type="AlphaFoldDB" id="A0A8S4GBQ7"/>
<evidence type="ECO:0000256" key="1">
    <source>
        <dbReference type="ARBA" id="ARBA00008887"/>
    </source>
</evidence>
<dbReference type="Pfam" id="PF08385">
    <property type="entry name" value="DHC_N1"/>
    <property type="match status" value="1"/>
</dbReference>
<organism evidence="3 4">
    <name type="scientific">Plutella xylostella</name>
    <name type="common">Diamondback moth</name>
    <name type="synonym">Plutella maculipennis</name>
    <dbReference type="NCBI Taxonomy" id="51655"/>
    <lineage>
        <taxon>Eukaryota</taxon>
        <taxon>Metazoa</taxon>
        <taxon>Ecdysozoa</taxon>
        <taxon>Arthropoda</taxon>
        <taxon>Hexapoda</taxon>
        <taxon>Insecta</taxon>
        <taxon>Pterygota</taxon>
        <taxon>Neoptera</taxon>
        <taxon>Endopterygota</taxon>
        <taxon>Lepidoptera</taxon>
        <taxon>Glossata</taxon>
        <taxon>Ditrysia</taxon>
        <taxon>Yponomeutoidea</taxon>
        <taxon>Plutellidae</taxon>
        <taxon>Plutella</taxon>
    </lineage>
</organism>
<dbReference type="Proteomes" id="UP000653454">
    <property type="component" value="Unassembled WGS sequence"/>
</dbReference>
<dbReference type="GO" id="GO:0045505">
    <property type="term" value="F:dynein intermediate chain binding"/>
    <property type="evidence" value="ECO:0007669"/>
    <property type="project" value="InterPro"/>
</dbReference>
<protein>
    <submittedName>
        <fullName evidence="3">(diamondback moth) hypothetical protein</fullName>
    </submittedName>
</protein>
<comment type="similarity">
    <text evidence="1">Belongs to the dynein heavy chain family.</text>
</comment>
<dbReference type="GO" id="GO:0007018">
    <property type="term" value="P:microtubule-based movement"/>
    <property type="evidence" value="ECO:0007669"/>
    <property type="project" value="InterPro"/>
</dbReference>